<evidence type="ECO:0000313" key="3">
    <source>
        <dbReference type="EMBL" id="CAG5115510.1"/>
    </source>
</evidence>
<evidence type="ECO:0000313" key="4">
    <source>
        <dbReference type="Proteomes" id="UP000678393"/>
    </source>
</evidence>
<accession>A0A8S3YKG2</accession>
<feature type="transmembrane region" description="Helical" evidence="2">
    <location>
        <begin position="141"/>
        <end position="162"/>
    </location>
</feature>
<name>A0A8S3YKG2_9EUPU</name>
<feature type="region of interest" description="Disordered" evidence="1">
    <location>
        <begin position="249"/>
        <end position="318"/>
    </location>
</feature>
<evidence type="ECO:0000256" key="1">
    <source>
        <dbReference type="SAM" id="MobiDB-lite"/>
    </source>
</evidence>
<organism evidence="3 4">
    <name type="scientific">Candidula unifasciata</name>
    <dbReference type="NCBI Taxonomy" id="100452"/>
    <lineage>
        <taxon>Eukaryota</taxon>
        <taxon>Metazoa</taxon>
        <taxon>Spiralia</taxon>
        <taxon>Lophotrochozoa</taxon>
        <taxon>Mollusca</taxon>
        <taxon>Gastropoda</taxon>
        <taxon>Heterobranchia</taxon>
        <taxon>Euthyneura</taxon>
        <taxon>Panpulmonata</taxon>
        <taxon>Eupulmonata</taxon>
        <taxon>Stylommatophora</taxon>
        <taxon>Helicina</taxon>
        <taxon>Helicoidea</taxon>
        <taxon>Geomitridae</taxon>
        <taxon>Candidula</taxon>
    </lineage>
</organism>
<dbReference type="EMBL" id="CAJHNH020000125">
    <property type="protein sequence ID" value="CAG5115510.1"/>
    <property type="molecule type" value="Genomic_DNA"/>
</dbReference>
<gene>
    <name evidence="3" type="ORF">CUNI_LOCUS1068</name>
</gene>
<comment type="caution">
    <text evidence="3">The sequence shown here is derived from an EMBL/GenBank/DDBJ whole genome shotgun (WGS) entry which is preliminary data.</text>
</comment>
<feature type="transmembrane region" description="Helical" evidence="2">
    <location>
        <begin position="86"/>
        <end position="110"/>
    </location>
</feature>
<dbReference type="OrthoDB" id="6162524at2759"/>
<evidence type="ECO:0000256" key="2">
    <source>
        <dbReference type="SAM" id="Phobius"/>
    </source>
</evidence>
<dbReference type="AlphaFoldDB" id="A0A8S3YKG2"/>
<keyword evidence="2" id="KW-1133">Transmembrane helix</keyword>
<feature type="transmembrane region" description="Helical" evidence="2">
    <location>
        <begin position="58"/>
        <end position="79"/>
    </location>
</feature>
<proteinExistence type="predicted"/>
<dbReference type="Proteomes" id="UP000678393">
    <property type="component" value="Unassembled WGS sequence"/>
</dbReference>
<keyword evidence="2" id="KW-0812">Transmembrane</keyword>
<keyword evidence="4" id="KW-1185">Reference proteome</keyword>
<reference evidence="3" key="1">
    <citation type="submission" date="2021-04" db="EMBL/GenBank/DDBJ databases">
        <authorList>
            <consortium name="Molecular Ecology Group"/>
        </authorList>
    </citation>
    <scope>NUCLEOTIDE SEQUENCE</scope>
</reference>
<protein>
    <submittedName>
        <fullName evidence="3">Uncharacterized protein</fullName>
    </submittedName>
</protein>
<feature type="compositionally biased region" description="Basic and acidic residues" evidence="1">
    <location>
        <begin position="281"/>
        <end position="295"/>
    </location>
</feature>
<feature type="transmembrane region" description="Helical" evidence="2">
    <location>
        <begin position="34"/>
        <end position="52"/>
    </location>
</feature>
<feature type="compositionally biased region" description="Low complexity" evidence="1">
    <location>
        <begin position="262"/>
        <end position="278"/>
    </location>
</feature>
<keyword evidence="2" id="KW-0472">Membrane</keyword>
<sequence>MRLVTTRMAEEKTIYEFCCKLSFFLSQELTKKTLFILLASVLLSWIVVYSGACHTPLVDVFVYCLVYSSWITLCLPWLVQNMTGKLLMLIAGVIVRLFAVDVGVLAWSALRGHRHIFQRGLRLKPLFEPSMSWLAEAGYNLRYGVVIAAIVASLVSLLLDLFDRANKSMVAHFNRSAFLRRRNSWLSLPNDHLWEETHSTKKPRCEKWDELGDKTARYHEWDDFNHKEIKASRPGNTVRFNKAGGTKFISSMRAQRRGGQGSQRSGKAMYTTGSSSDSDGYDEHIQKRSQVDRSDGYGATLRSPRTGRKITDDCQAPNKDLGFKRSEFPSLGSLLNGVSVANEGPPRVFRMGSDNGSPNVDARAKNKSRGIRVCSATRVDCRRLKPCCASVDKRYVRGSYGTGKSNESGEVNRKDTKEAIEDTLNESLLCLRRLRRK</sequence>